<dbReference type="AlphaFoldDB" id="A0A927BG59"/>
<reference evidence="1" key="1">
    <citation type="submission" date="2020-09" db="EMBL/GenBank/DDBJ databases">
        <authorList>
            <person name="Kim M.K."/>
        </authorList>
    </citation>
    <scope>NUCLEOTIDE SEQUENCE</scope>
    <source>
        <strain evidence="1">BT664</strain>
    </source>
</reference>
<sequence length="117" mass="13184">MGFFNALNVPIQCLHCGQEYAGRIQFKFGATRQLEYQLGDTLAWGYNEEGKPHLPRVKVHGILENDECPKCGVVLEQQKDGEYDILVENDVLKSYSLMITYADYSADLATEGCYAIL</sequence>
<protein>
    <submittedName>
        <fullName evidence="1">Uncharacterized protein</fullName>
    </submittedName>
</protein>
<dbReference type="Proteomes" id="UP000612233">
    <property type="component" value="Unassembled WGS sequence"/>
</dbReference>
<dbReference type="EMBL" id="JACXAD010000022">
    <property type="protein sequence ID" value="MBD2769650.1"/>
    <property type="molecule type" value="Genomic_DNA"/>
</dbReference>
<evidence type="ECO:0000313" key="1">
    <source>
        <dbReference type="EMBL" id="MBD2769650.1"/>
    </source>
</evidence>
<keyword evidence="2" id="KW-1185">Reference proteome</keyword>
<gene>
    <name evidence="1" type="ORF">IC235_17305</name>
</gene>
<name>A0A927BG59_9BACT</name>
<accession>A0A927BG59</accession>
<dbReference type="RefSeq" id="WP_191006460.1">
    <property type="nucleotide sequence ID" value="NZ_JACXAD010000022.1"/>
</dbReference>
<comment type="caution">
    <text evidence="1">The sequence shown here is derived from an EMBL/GenBank/DDBJ whole genome shotgun (WGS) entry which is preliminary data.</text>
</comment>
<proteinExistence type="predicted"/>
<evidence type="ECO:0000313" key="2">
    <source>
        <dbReference type="Proteomes" id="UP000612233"/>
    </source>
</evidence>
<organism evidence="1 2">
    <name type="scientific">Hymenobacter montanus</name>
    <dbReference type="NCBI Taxonomy" id="2771359"/>
    <lineage>
        <taxon>Bacteria</taxon>
        <taxon>Pseudomonadati</taxon>
        <taxon>Bacteroidota</taxon>
        <taxon>Cytophagia</taxon>
        <taxon>Cytophagales</taxon>
        <taxon>Hymenobacteraceae</taxon>
        <taxon>Hymenobacter</taxon>
    </lineage>
</organism>